<proteinExistence type="predicted"/>
<evidence type="ECO:0000313" key="2">
    <source>
        <dbReference type="Proteomes" id="UP001392318"/>
    </source>
</evidence>
<sequence length="378" mass="42076">MNSNFEERTEQSAEDAFQNAFADINWQVSSTHSDHHGDLIITAPDGHVYFAMLKFSTEGRPDRVTALFAQALLEARVVARQHHGRPAALIWVKTASPSLIKRLRDFHDQYAEGEAYGLISGDGLKYLHFPGVPHELATPITQVNRRTSRGSSQTHLVFSDRTQWMLKLLLAPEIPEPLLTARREQYRTATDLARAAGVSAMTASRFVNALTEKGFLDQSSPYLKLVMRRKLADLWKASYKNQPDPVAVKFLVQGPPAVLMEKLLQKHQHSFLGLFAAAEVLAVGHVRGVPPYVYVYDLDAANHWKELKAAQYGEKPDLLLQRIRFPQSIGAGAVQRKGMYVTDILQVWLDVSAHPARGAEQAAELERGILANVIGEGA</sequence>
<gene>
    <name evidence="1" type="ORF">VSR83_41420</name>
</gene>
<organism evidence="1 2">
    <name type="scientific">Paraburkholderia unamae</name>
    <dbReference type="NCBI Taxonomy" id="219649"/>
    <lineage>
        <taxon>Bacteria</taxon>
        <taxon>Pseudomonadati</taxon>
        <taxon>Pseudomonadota</taxon>
        <taxon>Betaproteobacteria</taxon>
        <taxon>Burkholderiales</taxon>
        <taxon>Burkholderiaceae</taxon>
        <taxon>Paraburkholderia</taxon>
    </lineage>
</organism>
<dbReference type="EMBL" id="JAYMRU010000081">
    <property type="protein sequence ID" value="MEM5406353.1"/>
    <property type="molecule type" value="Genomic_DNA"/>
</dbReference>
<reference evidence="1" key="1">
    <citation type="submission" date="2024-01" db="EMBL/GenBank/DDBJ databases">
        <title>The diversity of rhizobia nodulating Mimosa spp. in eleven states of Brazil covering several biomes is determined by host plant, location, and edaphic factors.</title>
        <authorList>
            <person name="Rouws L."/>
            <person name="Barauna A."/>
            <person name="Beukes C."/>
            <person name="De Faria S.M."/>
            <person name="Gross E."/>
            <person name="Dos Reis Junior F.B."/>
            <person name="Simon M."/>
            <person name="Maluk M."/>
            <person name="Odee D.W."/>
            <person name="Kenicer G."/>
            <person name="Young J.P.W."/>
            <person name="Reis V.M."/>
            <person name="Zilli J."/>
            <person name="James E.K."/>
        </authorList>
    </citation>
    <scope>NUCLEOTIDE SEQUENCE</scope>
    <source>
        <strain evidence="1">JPY452</strain>
    </source>
</reference>
<evidence type="ECO:0000313" key="1">
    <source>
        <dbReference type="EMBL" id="MEM5406353.1"/>
    </source>
</evidence>
<comment type="caution">
    <text evidence="1">The sequence shown here is derived from an EMBL/GenBank/DDBJ whole genome shotgun (WGS) entry which is preliminary data.</text>
</comment>
<name>A0ACC6RXH9_9BURK</name>
<keyword evidence="2" id="KW-1185">Reference proteome</keyword>
<accession>A0ACC6RXH9</accession>
<dbReference type="Proteomes" id="UP001392318">
    <property type="component" value="Unassembled WGS sequence"/>
</dbReference>
<protein>
    <submittedName>
        <fullName evidence="1">Helix-turn-helix domain-containing protein</fullName>
    </submittedName>
</protein>